<evidence type="ECO:0000313" key="2">
    <source>
        <dbReference type="Proteomes" id="UP000385207"/>
    </source>
</evidence>
<protein>
    <submittedName>
        <fullName evidence="1">Uncharacterized protein</fullName>
    </submittedName>
</protein>
<organism evidence="1 2">
    <name type="scientific">Pseudomonas fluorescens</name>
    <dbReference type="NCBI Taxonomy" id="294"/>
    <lineage>
        <taxon>Bacteria</taxon>
        <taxon>Pseudomonadati</taxon>
        <taxon>Pseudomonadota</taxon>
        <taxon>Gammaproteobacteria</taxon>
        <taxon>Pseudomonadales</taxon>
        <taxon>Pseudomonadaceae</taxon>
        <taxon>Pseudomonas</taxon>
    </lineage>
</organism>
<dbReference type="Proteomes" id="UP000385207">
    <property type="component" value="Unassembled WGS sequence"/>
</dbReference>
<dbReference type="GO" id="GO:0003700">
    <property type="term" value="F:DNA-binding transcription factor activity"/>
    <property type="evidence" value="ECO:0007669"/>
    <property type="project" value="InterPro"/>
</dbReference>
<reference evidence="1 2" key="1">
    <citation type="submission" date="2019-09" db="EMBL/GenBank/DDBJ databases">
        <authorList>
            <person name="Chandra G."/>
            <person name="Truman W A."/>
        </authorList>
    </citation>
    <scope>NUCLEOTIDE SEQUENCE [LARGE SCALE GENOMIC DNA]</scope>
    <source>
        <strain evidence="1">PS862</strain>
    </source>
</reference>
<evidence type="ECO:0000313" key="1">
    <source>
        <dbReference type="EMBL" id="VVO67902.1"/>
    </source>
</evidence>
<proteinExistence type="predicted"/>
<accession>A0A5E7HX27</accession>
<dbReference type="AlphaFoldDB" id="A0A5E7HX27"/>
<dbReference type="RefSeq" id="WP_150783466.1">
    <property type="nucleotide sequence ID" value="NZ_CABVII010000004.1"/>
</dbReference>
<dbReference type="GO" id="GO:0097351">
    <property type="term" value="F:toxin sequestering activity"/>
    <property type="evidence" value="ECO:0007669"/>
    <property type="project" value="InterPro"/>
</dbReference>
<dbReference type="InterPro" id="IPR031848">
    <property type="entry name" value="PrlF_antitoxin"/>
</dbReference>
<dbReference type="OrthoDB" id="426345at2"/>
<dbReference type="Pfam" id="PF15937">
    <property type="entry name" value="PrlF_antitoxin"/>
    <property type="match status" value="1"/>
</dbReference>
<name>A0A5E7HX27_PSEFL</name>
<dbReference type="EMBL" id="CABVII010000004">
    <property type="protein sequence ID" value="VVO67902.1"/>
    <property type="molecule type" value="Genomic_DNA"/>
</dbReference>
<dbReference type="GO" id="GO:0001558">
    <property type="term" value="P:regulation of cell growth"/>
    <property type="evidence" value="ECO:0007669"/>
    <property type="project" value="InterPro"/>
</dbReference>
<gene>
    <name evidence="1" type="ORF">PS862_01173</name>
</gene>
<sequence length="82" mass="8834">MNDPLIPIITSANRVQSNISPALGESMKAHPSVSRALEQLAADMYAHPERIQPVDTRLVSRITSLVGQVEVDLNSPLSAEGE</sequence>